<dbReference type="Proteomes" id="UP001054837">
    <property type="component" value="Unassembled WGS sequence"/>
</dbReference>
<proteinExistence type="predicted"/>
<dbReference type="AlphaFoldDB" id="A0AAV4ML90"/>
<comment type="caution">
    <text evidence="2">The sequence shown here is derived from an EMBL/GenBank/DDBJ whole genome shotgun (WGS) entry which is preliminary data.</text>
</comment>
<feature type="compositionally biased region" description="Basic residues" evidence="1">
    <location>
        <begin position="68"/>
        <end position="79"/>
    </location>
</feature>
<protein>
    <submittedName>
        <fullName evidence="2">Uncharacterized protein</fullName>
    </submittedName>
</protein>
<name>A0AAV4ML90_9ARAC</name>
<organism evidence="2 3">
    <name type="scientific">Caerostris darwini</name>
    <dbReference type="NCBI Taxonomy" id="1538125"/>
    <lineage>
        <taxon>Eukaryota</taxon>
        <taxon>Metazoa</taxon>
        <taxon>Ecdysozoa</taxon>
        <taxon>Arthropoda</taxon>
        <taxon>Chelicerata</taxon>
        <taxon>Arachnida</taxon>
        <taxon>Araneae</taxon>
        <taxon>Araneomorphae</taxon>
        <taxon>Entelegynae</taxon>
        <taxon>Araneoidea</taxon>
        <taxon>Araneidae</taxon>
        <taxon>Caerostris</taxon>
    </lineage>
</organism>
<evidence type="ECO:0000313" key="2">
    <source>
        <dbReference type="EMBL" id="GIX73037.1"/>
    </source>
</evidence>
<reference evidence="2 3" key="1">
    <citation type="submission" date="2021-06" db="EMBL/GenBank/DDBJ databases">
        <title>Caerostris darwini draft genome.</title>
        <authorList>
            <person name="Kono N."/>
            <person name="Arakawa K."/>
        </authorList>
    </citation>
    <scope>NUCLEOTIDE SEQUENCE [LARGE SCALE GENOMIC DNA]</scope>
</reference>
<keyword evidence="3" id="KW-1185">Reference proteome</keyword>
<evidence type="ECO:0000256" key="1">
    <source>
        <dbReference type="SAM" id="MobiDB-lite"/>
    </source>
</evidence>
<evidence type="ECO:0000313" key="3">
    <source>
        <dbReference type="Proteomes" id="UP001054837"/>
    </source>
</evidence>
<feature type="region of interest" description="Disordered" evidence="1">
    <location>
        <begin position="54"/>
        <end position="93"/>
    </location>
</feature>
<sequence>MIHQNMQRNVSNETDRAICILRGARSHLDLSLIAAAAAVHGSFYRRQIDRAHIAIPQPGERKNSARTTNKRGRGKRHQIKPPEPRRNSGALKL</sequence>
<gene>
    <name evidence="2" type="ORF">CDAR_244731</name>
</gene>
<accession>A0AAV4ML90</accession>
<dbReference type="EMBL" id="BPLQ01000574">
    <property type="protein sequence ID" value="GIX73037.1"/>
    <property type="molecule type" value="Genomic_DNA"/>
</dbReference>